<protein>
    <recommendedName>
        <fullName evidence="4">Nudix hydrolase domain-containing protein</fullName>
    </recommendedName>
</protein>
<feature type="compositionally biased region" description="Basic and acidic residues" evidence="3">
    <location>
        <begin position="19"/>
        <end position="28"/>
    </location>
</feature>
<sequence length="662" mass="71278">MPATSAEIAAATRGYLQRHPAERDRLRPLLEPSATASDPTDPATPPARVTCSGVVVDRDLRVLHVRHRAAGPVPGPGGPGGPGEPVGGGLLATAIRGVTEETGIPAGALRLVPHLLDTPVDIDVNETDPDPGEGEVAHRHYDFRFVFQLADREPPQPPQPLLQAAEAAGAGWRPLAEVSSPGLRAKLRGAGLTGRPEPVNASAVIHNGRGEYLLHLRDNVPGIWAPGEWSLLGGGREPQDATIEATLRRELAEEVPGLALGAVEPLTVEWTTDRHGLAVPIRIFTARWDGHPDRADLREGVLVHWFRPEELHRLHLRDSTRRLLQEHAATLAATRPSAPRPDSRPDSRPLGDPLFDPLDRARADGIERTSTSVLLTDPDGRVLLLRRAPGTLQAGLWELPGGGTEPGEDLVTAGLRELGEEAGLTGVRVTAHLGHRDYPNSRGNRTRAYVIAAQLGHSREVRLSPEHDTHRWAPPADLPEPVAAHEADLIRRHTAPPPALPGHLPLPAYLPTIPAAPMWGSVFFTTEDGKAVLLRATDPAKGLQWAGGDVEFTDPSPLHTAVRECFEETGILLEPDPERLPLLATVFEQPRNGWPAKIGFAFHGGRLSAGQLAAIRLDPAEHTEVVLLTRAELTARSDPRRAQLTLAVLDAARTGVPAYLVR</sequence>
<dbReference type="Proteomes" id="UP001500897">
    <property type="component" value="Unassembled WGS sequence"/>
</dbReference>
<evidence type="ECO:0000313" key="5">
    <source>
        <dbReference type="EMBL" id="GAA2115556.1"/>
    </source>
</evidence>
<dbReference type="EMBL" id="BAAANS010000052">
    <property type="protein sequence ID" value="GAA2115556.1"/>
    <property type="molecule type" value="Genomic_DNA"/>
</dbReference>
<feature type="domain" description="Nudix hydrolase" evidence="4">
    <location>
        <begin position="46"/>
        <end position="196"/>
    </location>
</feature>
<organism evidence="5 6">
    <name type="scientific">Kitasatospora saccharophila</name>
    <dbReference type="NCBI Taxonomy" id="407973"/>
    <lineage>
        <taxon>Bacteria</taxon>
        <taxon>Bacillati</taxon>
        <taxon>Actinomycetota</taxon>
        <taxon>Actinomycetes</taxon>
        <taxon>Kitasatosporales</taxon>
        <taxon>Streptomycetaceae</taxon>
        <taxon>Kitasatospora</taxon>
    </lineage>
</organism>
<evidence type="ECO:0000256" key="1">
    <source>
        <dbReference type="ARBA" id="ARBA00001946"/>
    </source>
</evidence>
<dbReference type="PANTHER" id="PTHR43046">
    <property type="entry name" value="GDP-MANNOSE MANNOSYL HYDROLASE"/>
    <property type="match status" value="1"/>
</dbReference>
<dbReference type="Gene3D" id="3.90.79.10">
    <property type="entry name" value="Nucleoside Triphosphate Pyrophosphohydrolase"/>
    <property type="match status" value="4"/>
</dbReference>
<keyword evidence="6" id="KW-1185">Reference proteome</keyword>
<dbReference type="InterPro" id="IPR000086">
    <property type="entry name" value="NUDIX_hydrolase_dom"/>
</dbReference>
<dbReference type="RefSeq" id="WP_344556720.1">
    <property type="nucleotide sequence ID" value="NZ_BAAANS010000052.1"/>
</dbReference>
<gene>
    <name evidence="5" type="ORF">GCM10009759_60570</name>
</gene>
<feature type="region of interest" description="Disordered" evidence="3">
    <location>
        <begin position="1"/>
        <end position="49"/>
    </location>
</feature>
<keyword evidence="2" id="KW-0378">Hydrolase</keyword>
<feature type="compositionally biased region" description="Low complexity" evidence="3">
    <location>
        <begin position="32"/>
        <end position="41"/>
    </location>
</feature>
<feature type="domain" description="Nudix hydrolase" evidence="4">
    <location>
        <begin position="196"/>
        <end position="330"/>
    </location>
</feature>
<dbReference type="PANTHER" id="PTHR43046:SF2">
    <property type="entry name" value="8-OXO-DGTP DIPHOSPHATASE-RELATED"/>
    <property type="match status" value="1"/>
</dbReference>
<comment type="cofactor">
    <cofactor evidence="1">
        <name>Mg(2+)</name>
        <dbReference type="ChEBI" id="CHEBI:18420"/>
    </cofactor>
</comment>
<dbReference type="SUPFAM" id="SSF55811">
    <property type="entry name" value="Nudix"/>
    <property type="match status" value="4"/>
</dbReference>
<comment type="caution">
    <text evidence="5">The sequence shown here is derived from an EMBL/GenBank/DDBJ whole genome shotgun (WGS) entry which is preliminary data.</text>
</comment>
<feature type="domain" description="Nudix hydrolase" evidence="4">
    <location>
        <begin position="514"/>
        <end position="650"/>
    </location>
</feature>
<feature type="region of interest" description="Disordered" evidence="3">
    <location>
        <begin position="330"/>
        <end position="358"/>
    </location>
</feature>
<dbReference type="Pfam" id="PF00293">
    <property type="entry name" value="NUDIX"/>
    <property type="match status" value="4"/>
</dbReference>
<evidence type="ECO:0000313" key="6">
    <source>
        <dbReference type="Proteomes" id="UP001500897"/>
    </source>
</evidence>
<reference evidence="6" key="1">
    <citation type="journal article" date="2019" name="Int. J. Syst. Evol. Microbiol.">
        <title>The Global Catalogue of Microorganisms (GCM) 10K type strain sequencing project: providing services to taxonomists for standard genome sequencing and annotation.</title>
        <authorList>
            <consortium name="The Broad Institute Genomics Platform"/>
            <consortium name="The Broad Institute Genome Sequencing Center for Infectious Disease"/>
            <person name="Wu L."/>
            <person name="Ma J."/>
        </authorList>
    </citation>
    <scope>NUCLEOTIDE SEQUENCE [LARGE SCALE GENOMIC DNA]</scope>
    <source>
        <strain evidence="6">JCM 14559</strain>
    </source>
</reference>
<evidence type="ECO:0000259" key="4">
    <source>
        <dbReference type="PROSITE" id="PS51462"/>
    </source>
</evidence>
<proteinExistence type="predicted"/>
<accession>A0ABP5JDL7</accession>
<evidence type="ECO:0000256" key="3">
    <source>
        <dbReference type="SAM" id="MobiDB-lite"/>
    </source>
</evidence>
<dbReference type="CDD" id="cd02883">
    <property type="entry name" value="NUDIX_Hydrolase"/>
    <property type="match status" value="1"/>
</dbReference>
<name>A0ABP5JDL7_9ACTN</name>
<dbReference type="PROSITE" id="PS51462">
    <property type="entry name" value="NUDIX"/>
    <property type="match status" value="4"/>
</dbReference>
<evidence type="ECO:0000256" key="2">
    <source>
        <dbReference type="ARBA" id="ARBA00022801"/>
    </source>
</evidence>
<dbReference type="InterPro" id="IPR015797">
    <property type="entry name" value="NUDIX_hydrolase-like_dom_sf"/>
</dbReference>
<feature type="domain" description="Nudix hydrolase" evidence="4">
    <location>
        <begin position="366"/>
        <end position="495"/>
    </location>
</feature>